<evidence type="ECO:0000313" key="3">
    <source>
        <dbReference type="EMBL" id="CAB3986741.1"/>
    </source>
</evidence>
<sequence>MRFAKIFSWIVALLKFIKRCICGRKKIKDEDDNTKAPSSVLVQQSAEKLEEEELASWDDWGKNDSGLVSIKVESPNEQSEQQQEEIDLFGDMQPVFQKPKKIRLKTRAPEANNFNQPSDRLKFDSFTSIPETELGTWSEEPDAWDEMPDQDVEWETQNVLKEKRQAEREKRALEQQKRKGERDAARLSAKKIAGNLGIKITQ</sequence>
<keyword evidence="4" id="KW-1185">Reference proteome</keyword>
<accession>A0A6S7GQ57</accession>
<evidence type="ECO:0000256" key="1">
    <source>
        <dbReference type="SAM" id="MobiDB-lite"/>
    </source>
</evidence>
<dbReference type="PIRSF" id="PIRSF034247">
    <property type="entry name" value="RCAS1"/>
    <property type="match status" value="1"/>
</dbReference>
<evidence type="ECO:0000256" key="2">
    <source>
        <dbReference type="SAM" id="SignalP"/>
    </source>
</evidence>
<feature type="compositionally biased region" description="Basic and acidic residues" evidence="1">
    <location>
        <begin position="162"/>
        <end position="185"/>
    </location>
</feature>
<dbReference type="EMBL" id="CACRXK020001064">
    <property type="protein sequence ID" value="CAB3986741.1"/>
    <property type="molecule type" value="Genomic_DNA"/>
</dbReference>
<protein>
    <submittedName>
        <fullName evidence="3">Uncharacterized protein</fullName>
    </submittedName>
</protein>
<feature type="signal peptide" evidence="2">
    <location>
        <begin position="1"/>
        <end position="22"/>
    </location>
</feature>
<name>A0A6S7GQ57_PARCT</name>
<reference evidence="3" key="1">
    <citation type="submission" date="2020-04" db="EMBL/GenBank/DDBJ databases">
        <authorList>
            <person name="Alioto T."/>
            <person name="Alioto T."/>
            <person name="Gomez Garrido J."/>
        </authorList>
    </citation>
    <scope>NUCLEOTIDE SEQUENCE</scope>
    <source>
        <strain evidence="3">A484AB</strain>
    </source>
</reference>
<dbReference type="Proteomes" id="UP001152795">
    <property type="component" value="Unassembled WGS sequence"/>
</dbReference>
<gene>
    <name evidence="3" type="ORF">PACLA_8A003123</name>
</gene>
<feature type="chain" id="PRO_5043557206" evidence="2">
    <location>
        <begin position="23"/>
        <end position="202"/>
    </location>
</feature>
<dbReference type="OrthoDB" id="10017216at2759"/>
<feature type="region of interest" description="Disordered" evidence="1">
    <location>
        <begin position="162"/>
        <end position="202"/>
    </location>
</feature>
<evidence type="ECO:0000313" key="4">
    <source>
        <dbReference type="Proteomes" id="UP001152795"/>
    </source>
</evidence>
<dbReference type="PANTHER" id="PTHR15208:SF2">
    <property type="entry name" value="RECEPTOR-BINDING CANCER ANTIGEN EXPRESSED ON SISO CELLS"/>
    <property type="match status" value="1"/>
</dbReference>
<organism evidence="3 4">
    <name type="scientific">Paramuricea clavata</name>
    <name type="common">Red gorgonian</name>
    <name type="synonym">Violescent sea-whip</name>
    <dbReference type="NCBI Taxonomy" id="317549"/>
    <lineage>
        <taxon>Eukaryota</taxon>
        <taxon>Metazoa</taxon>
        <taxon>Cnidaria</taxon>
        <taxon>Anthozoa</taxon>
        <taxon>Octocorallia</taxon>
        <taxon>Malacalcyonacea</taxon>
        <taxon>Plexauridae</taxon>
        <taxon>Paramuricea</taxon>
    </lineage>
</organism>
<dbReference type="AlphaFoldDB" id="A0A6S7GQ57"/>
<dbReference type="GO" id="GO:0030141">
    <property type="term" value="C:secretory granule"/>
    <property type="evidence" value="ECO:0007669"/>
    <property type="project" value="TreeGrafter"/>
</dbReference>
<dbReference type="PANTHER" id="PTHR15208">
    <property type="entry name" value="RECEPTOR-BINDING CANCER ANTIGEN EXPRESSED ON SISO CELLS CANCER ASSOCIATED SURFACE ANTIGEN RCAS1 ESTROGEN RECEPTOR-BINDING FRAGMENT- ASSOCIATED GENE 9 PROTEIN"/>
    <property type="match status" value="1"/>
</dbReference>
<comment type="caution">
    <text evidence="3">The sequence shown here is derived from an EMBL/GenBank/DDBJ whole genome shotgun (WGS) entry which is preliminary data.</text>
</comment>
<dbReference type="InterPro" id="IPR017025">
    <property type="entry name" value="Cancer-assoc_antigen_RCAS1"/>
</dbReference>
<keyword evidence="2" id="KW-0732">Signal</keyword>
<proteinExistence type="predicted"/>